<dbReference type="AlphaFoldDB" id="A0A2R4M7H9"/>
<dbReference type="EMBL" id="CP028475">
    <property type="protein sequence ID" value="AVW92999.1"/>
    <property type="molecule type" value="Genomic_DNA"/>
</dbReference>
<accession>A0A2R4M7H9</accession>
<sequence>MSLDAIKQEIEGFLSTDIPEVLCITGKWGVGKTHAWRTFLASSAREGGVGLEPYSYVSLFGANSIEDVKYCIFENTVENIEAKPDEASLEKLIKSSRNAKVLEKLGKFAATIFNRADIGAMLSRSAFMLVRRQIICLDDLERSGSGLTANEVMGLVSLLKEERECKVVMLLNDEQYLHKDDFELQLEKVADHRIDFELTPAEAADIALSAETASFRFLRNRVVQLKITNIRVIKKIEKLADKTIQVLSGCRDNTMDRAIATVTLAGWAVHEPKSSPSLSSLKGYSHITAAMAESSRMRQSPQLRLRDRLDGYPFYGSNPLDVQLIDAVETGIWRGEDILHAAQKFEEATEQDASSFDQVWEKFYSGPLVEDEGIFLNELLSAAKAEVNTINSEDINNTVKLLRGCGVEQGSDELIELYISKNDDQGPEFFNLSNHHFLPEDLDSGLKDALDKQFREYQKNRNPMSAVVDAAKGGTWKSEDAELFGELGLQEVMRIFECLPSGLLRPAVGVLREMGRDHPVILQVVDEALQSIANSSKLRAAQLKALGCLDAGPPTAAVGVVRND</sequence>
<organism evidence="1 2">
    <name type="scientific">Celeribacter baekdonensis</name>
    <dbReference type="NCBI Taxonomy" id="875171"/>
    <lineage>
        <taxon>Bacteria</taxon>
        <taxon>Pseudomonadati</taxon>
        <taxon>Pseudomonadota</taxon>
        <taxon>Alphaproteobacteria</taxon>
        <taxon>Rhodobacterales</taxon>
        <taxon>Roseobacteraceae</taxon>
        <taxon>Celeribacter</taxon>
    </lineage>
</organism>
<dbReference type="InterPro" id="IPR027417">
    <property type="entry name" value="P-loop_NTPase"/>
</dbReference>
<protein>
    <recommendedName>
        <fullName evidence="3">KAP family P-loop domain-containing protein</fullName>
    </recommendedName>
</protein>
<evidence type="ECO:0008006" key="3">
    <source>
        <dbReference type="Google" id="ProtNLM"/>
    </source>
</evidence>
<name>A0A2R4M7H9_9RHOB</name>
<dbReference type="Proteomes" id="UP000241447">
    <property type="component" value="Chromosome"/>
</dbReference>
<dbReference type="Gene3D" id="3.40.50.300">
    <property type="entry name" value="P-loop containing nucleotide triphosphate hydrolases"/>
    <property type="match status" value="1"/>
</dbReference>
<dbReference type="SUPFAM" id="SSF52540">
    <property type="entry name" value="P-loop containing nucleoside triphosphate hydrolases"/>
    <property type="match status" value="1"/>
</dbReference>
<evidence type="ECO:0000313" key="1">
    <source>
        <dbReference type="EMBL" id="AVW92999.1"/>
    </source>
</evidence>
<proteinExistence type="predicted"/>
<dbReference type="RefSeq" id="WP_107722219.1">
    <property type="nucleotide sequence ID" value="NZ_CP028475.1"/>
</dbReference>
<reference evidence="1 2" key="1">
    <citation type="submission" date="2018-03" db="EMBL/GenBank/DDBJ databases">
        <title>The Complete Genome of Celeribacter baekdonensis strain LH4, a Thiosulfate-Oxidizing Alphaproteobacterium Isolated from Gulf of Mexico Continental Slope Sediments.</title>
        <authorList>
            <person name="Flood B.E."/>
            <person name="Bailey J.V."/>
            <person name="Leprich D."/>
        </authorList>
    </citation>
    <scope>NUCLEOTIDE SEQUENCE [LARGE SCALE GENOMIC DNA]</scope>
    <source>
        <strain evidence="1 2">LH4</strain>
    </source>
</reference>
<dbReference type="OrthoDB" id="88903at2"/>
<gene>
    <name evidence="1" type="ORF">DA792_19505</name>
</gene>
<dbReference type="KEGG" id="cbak:DA792_19505"/>
<evidence type="ECO:0000313" key="2">
    <source>
        <dbReference type="Proteomes" id="UP000241447"/>
    </source>
</evidence>